<proteinExistence type="predicted"/>
<protein>
    <submittedName>
        <fullName evidence="1">Uncharacterized protein</fullName>
    </submittedName>
</protein>
<sequence length="43" mass="4545">MKLSSFVKVALALALVGGAVFGTVAMQKEQRIVVAVKGDPTQW</sequence>
<name>A0A512BK59_9HYPH</name>
<evidence type="ECO:0000313" key="2">
    <source>
        <dbReference type="Proteomes" id="UP000321085"/>
    </source>
</evidence>
<reference evidence="1 2" key="1">
    <citation type="submission" date="2019-07" db="EMBL/GenBank/DDBJ databases">
        <title>Whole genome shotgun sequence of Microvirga aerophila NBRC 106136.</title>
        <authorList>
            <person name="Hosoyama A."/>
            <person name="Uohara A."/>
            <person name="Ohji S."/>
            <person name="Ichikawa N."/>
        </authorList>
    </citation>
    <scope>NUCLEOTIDE SEQUENCE [LARGE SCALE GENOMIC DNA]</scope>
    <source>
        <strain evidence="1 2">NBRC 106136</strain>
    </source>
</reference>
<dbReference type="Proteomes" id="UP000321085">
    <property type="component" value="Unassembled WGS sequence"/>
</dbReference>
<dbReference type="EMBL" id="BJYU01000001">
    <property type="protein sequence ID" value="GEO12328.1"/>
    <property type="molecule type" value="Genomic_DNA"/>
</dbReference>
<evidence type="ECO:0000313" key="1">
    <source>
        <dbReference type="EMBL" id="GEO12328.1"/>
    </source>
</evidence>
<gene>
    <name evidence="1" type="ORF">MAE02_00240</name>
</gene>
<dbReference type="RefSeq" id="WP_276330589.1">
    <property type="nucleotide sequence ID" value="NZ_BJYU01000001.1"/>
</dbReference>
<keyword evidence="2" id="KW-1185">Reference proteome</keyword>
<dbReference type="AlphaFoldDB" id="A0A512BK59"/>
<accession>A0A512BK59</accession>
<organism evidence="1 2">
    <name type="scientific">Microvirga aerophila</name>
    <dbReference type="NCBI Taxonomy" id="670291"/>
    <lineage>
        <taxon>Bacteria</taxon>
        <taxon>Pseudomonadati</taxon>
        <taxon>Pseudomonadota</taxon>
        <taxon>Alphaproteobacteria</taxon>
        <taxon>Hyphomicrobiales</taxon>
        <taxon>Methylobacteriaceae</taxon>
        <taxon>Microvirga</taxon>
    </lineage>
</organism>
<comment type="caution">
    <text evidence="1">The sequence shown here is derived from an EMBL/GenBank/DDBJ whole genome shotgun (WGS) entry which is preliminary data.</text>
</comment>